<dbReference type="PANTHER" id="PTHR28626">
    <property type="entry name" value="SRR1-LIKE PROTEIN"/>
    <property type="match status" value="1"/>
</dbReference>
<accession>A0A6M2DPJ8</accession>
<dbReference type="InterPro" id="IPR012942">
    <property type="entry name" value="SRR1-like"/>
</dbReference>
<dbReference type="Pfam" id="PF07985">
    <property type="entry name" value="SRR1"/>
    <property type="match status" value="1"/>
</dbReference>
<proteinExistence type="inferred from homology"/>
<dbReference type="GO" id="GO:0005634">
    <property type="term" value="C:nucleus"/>
    <property type="evidence" value="ECO:0007669"/>
    <property type="project" value="TreeGrafter"/>
</dbReference>
<reference evidence="3" key="1">
    <citation type="submission" date="2020-03" db="EMBL/GenBank/DDBJ databases">
        <title>Transcriptomic Profiling of the Digestive Tract of the Rat Flea, Xenopsylla cheopis, Following Blood Feeding and Infection with Yersinia pestis.</title>
        <authorList>
            <person name="Bland D.M."/>
            <person name="Martens C.A."/>
            <person name="Virtaneva K."/>
            <person name="Kanakabandi K."/>
            <person name="Long D."/>
            <person name="Rosenke R."/>
            <person name="Saturday G.A."/>
            <person name="Hoyt F.H."/>
            <person name="Bruno D.P."/>
            <person name="Ribeiro J.M.C."/>
            <person name="Hinnebusch J."/>
        </authorList>
    </citation>
    <scope>NUCLEOTIDE SEQUENCE</scope>
</reference>
<organism evidence="3">
    <name type="scientific">Xenopsylla cheopis</name>
    <name type="common">Oriental rat flea</name>
    <name type="synonym">Pulex cheopis</name>
    <dbReference type="NCBI Taxonomy" id="163159"/>
    <lineage>
        <taxon>Eukaryota</taxon>
        <taxon>Metazoa</taxon>
        <taxon>Ecdysozoa</taxon>
        <taxon>Arthropoda</taxon>
        <taxon>Hexapoda</taxon>
        <taxon>Insecta</taxon>
        <taxon>Pterygota</taxon>
        <taxon>Neoptera</taxon>
        <taxon>Endopterygota</taxon>
        <taxon>Siphonaptera</taxon>
        <taxon>Pulicidae</taxon>
        <taxon>Xenopsyllinae</taxon>
        <taxon>Xenopsylla</taxon>
    </lineage>
</organism>
<dbReference type="InterPro" id="IPR040044">
    <property type="entry name" value="SRR1L"/>
</dbReference>
<dbReference type="EMBL" id="GIIL01003345">
    <property type="protein sequence ID" value="NOV47071.1"/>
    <property type="molecule type" value="Transcribed_RNA"/>
</dbReference>
<dbReference type="PANTHER" id="PTHR28626:SF3">
    <property type="entry name" value="SRR1-LIKE PROTEIN"/>
    <property type="match status" value="1"/>
</dbReference>
<name>A0A6M2DPJ8_XENCH</name>
<evidence type="ECO:0000256" key="1">
    <source>
        <dbReference type="ARBA" id="ARBA00009856"/>
    </source>
</evidence>
<protein>
    <submittedName>
        <fullName evidence="3">Putative srr1</fullName>
    </submittedName>
</protein>
<dbReference type="GO" id="GO:0005737">
    <property type="term" value="C:cytoplasm"/>
    <property type="evidence" value="ECO:0007669"/>
    <property type="project" value="TreeGrafter"/>
</dbReference>
<comment type="similarity">
    <text evidence="1">Belongs to the SRR1 family.</text>
</comment>
<dbReference type="AlphaFoldDB" id="A0A6M2DPJ8"/>
<evidence type="ECO:0000313" key="3">
    <source>
        <dbReference type="EMBL" id="NOV47071.1"/>
    </source>
</evidence>
<sequence length="277" mass="31724">MSAEEEFTKVAYKKKSRKSKGLNKTVLNSLSLEDNNCISKEKSLTRILGSKEEILHSQFYSNFKTLINEVISITNISEIKRIICLGLGPIGDNRTSQYQIGLLLNICDDFNIRNSLVHDPIFSDIECQILEQLGLHVDLVNKEGKYEIDDTESTLVFTPHCPKQLLNNFLWKNWGKQLSSCIIIGNSFSKIVEANSKRNLQEQAEHILDIHPHVKEYEIDNNFKFNDIFNDTAVHIFLKDKIDSLVSSFWLQKKEPSYSVDGVEFITNAICSKINIH</sequence>
<evidence type="ECO:0000259" key="2">
    <source>
        <dbReference type="Pfam" id="PF07985"/>
    </source>
</evidence>
<feature type="domain" description="SRR1-like" evidence="2">
    <location>
        <begin position="74"/>
        <end position="236"/>
    </location>
</feature>